<dbReference type="Proteomes" id="UP000655366">
    <property type="component" value="Unassembled WGS sequence"/>
</dbReference>
<evidence type="ECO:0000313" key="2">
    <source>
        <dbReference type="Proteomes" id="UP000655366"/>
    </source>
</evidence>
<evidence type="ECO:0000313" key="1">
    <source>
        <dbReference type="EMBL" id="MBG0740657.1"/>
    </source>
</evidence>
<accession>A0A931CPI0</accession>
<dbReference type="AlphaFoldDB" id="A0A931CPI0"/>
<comment type="caution">
    <text evidence="1">The sequence shown here is derived from an EMBL/GenBank/DDBJ whole genome shotgun (WGS) entry which is preliminary data.</text>
</comment>
<dbReference type="EMBL" id="JADNYM010000019">
    <property type="protein sequence ID" value="MBG0740657.1"/>
    <property type="molecule type" value="Genomic_DNA"/>
</dbReference>
<name>A0A931CPI0_9MICC</name>
<reference evidence="1 2" key="1">
    <citation type="submission" date="2020-11" db="EMBL/GenBank/DDBJ databases">
        <title>Arthrobacter antarcticus sp. nov., isolated from Antarctic Soil.</title>
        <authorList>
            <person name="Li J."/>
        </authorList>
    </citation>
    <scope>NUCLEOTIDE SEQUENCE [LARGE SCALE GENOMIC DNA]</scope>
    <source>
        <strain evidence="1 2">Z1-20</strain>
    </source>
</reference>
<dbReference type="InterPro" id="IPR024747">
    <property type="entry name" value="Pyridox_Oxase-rel"/>
</dbReference>
<dbReference type="SUPFAM" id="SSF50475">
    <property type="entry name" value="FMN-binding split barrel"/>
    <property type="match status" value="1"/>
</dbReference>
<dbReference type="Gene3D" id="2.30.110.10">
    <property type="entry name" value="Electron Transport, Fmn-binding Protein, Chain A"/>
    <property type="match status" value="1"/>
</dbReference>
<gene>
    <name evidence="1" type="ORF">IV500_14855</name>
</gene>
<organism evidence="1 2">
    <name type="scientific">Arthrobacter terrae</name>
    <dbReference type="NCBI Taxonomy" id="2935737"/>
    <lineage>
        <taxon>Bacteria</taxon>
        <taxon>Bacillati</taxon>
        <taxon>Actinomycetota</taxon>
        <taxon>Actinomycetes</taxon>
        <taxon>Micrococcales</taxon>
        <taxon>Micrococcaceae</taxon>
        <taxon>Arthrobacter</taxon>
    </lineage>
</organism>
<proteinExistence type="predicted"/>
<dbReference type="InterPro" id="IPR012349">
    <property type="entry name" value="Split_barrel_FMN-bd"/>
</dbReference>
<protein>
    <submittedName>
        <fullName evidence="1">Pyridoxamine 5'-phosphate oxidase family protein</fullName>
    </submittedName>
</protein>
<dbReference type="Pfam" id="PF12900">
    <property type="entry name" value="Pyridox_ox_2"/>
    <property type="match status" value="1"/>
</dbReference>
<dbReference type="RefSeq" id="WP_196397588.1">
    <property type="nucleotide sequence ID" value="NZ_JADNYM010000019.1"/>
</dbReference>
<sequence>MTSWTDEEGRIDGARHVNAELTTGECWNLLAMETTGRFAYQADGRILIFPVNYLVHDETIFFRTLPEGAIGSALPCAVASFEIDMVKREQSTGWAVLASGPASAVTDKDLLTYLWGRIMLEPLAAGLRDQFVRIDPAELTGRRVYLS</sequence>
<keyword evidence="2" id="KW-1185">Reference proteome</keyword>